<dbReference type="Gene3D" id="2.40.50.100">
    <property type="match status" value="1"/>
</dbReference>
<keyword evidence="2" id="KW-1185">Reference proteome</keyword>
<name>A0A1H3ZKH2_9BACI</name>
<gene>
    <name evidence="1" type="ORF">SAMN05421743_103269</name>
</gene>
<evidence type="ECO:0008006" key="3">
    <source>
        <dbReference type="Google" id="ProtNLM"/>
    </source>
</evidence>
<evidence type="ECO:0000313" key="2">
    <source>
        <dbReference type="Proteomes" id="UP000198584"/>
    </source>
</evidence>
<dbReference type="EMBL" id="FNQR01000003">
    <property type="protein sequence ID" value="SEA23921.1"/>
    <property type="molecule type" value="Genomic_DNA"/>
</dbReference>
<reference evidence="2" key="1">
    <citation type="submission" date="2016-10" db="EMBL/GenBank/DDBJ databases">
        <authorList>
            <person name="Varghese N."/>
            <person name="Submissions S."/>
        </authorList>
    </citation>
    <scope>NUCLEOTIDE SEQUENCE [LARGE SCALE GENOMIC DNA]</scope>
    <source>
        <strain evidence="2">CCM7597</strain>
    </source>
</reference>
<dbReference type="RefSeq" id="WP_093043221.1">
    <property type="nucleotide sequence ID" value="NZ_FNQR01000003.1"/>
</dbReference>
<dbReference type="AlphaFoldDB" id="A0A1H3ZKH2"/>
<proteinExistence type="predicted"/>
<accession>A0A1H3ZKH2</accession>
<dbReference type="STRING" id="571932.SAMN05421743_103269"/>
<dbReference type="InterPro" id="IPR011053">
    <property type="entry name" value="Single_hybrid_motif"/>
</dbReference>
<sequence>MHGYELVVSPCEGVVEEISIGERSRVYEWESLFKIRTENGELENVAIGVSGLVHSLEVSEGEEVIAGMVMAQLQEDVVISGSD</sequence>
<dbReference type="SUPFAM" id="SSF51230">
    <property type="entry name" value="Single hybrid motif"/>
    <property type="match status" value="1"/>
</dbReference>
<dbReference type="Proteomes" id="UP000198584">
    <property type="component" value="Unassembled WGS sequence"/>
</dbReference>
<protein>
    <recommendedName>
        <fullName evidence="3">Biotin-requiring enzyme</fullName>
    </recommendedName>
</protein>
<organism evidence="1 2">
    <name type="scientific">Thalassobacillus cyri</name>
    <dbReference type="NCBI Taxonomy" id="571932"/>
    <lineage>
        <taxon>Bacteria</taxon>
        <taxon>Bacillati</taxon>
        <taxon>Bacillota</taxon>
        <taxon>Bacilli</taxon>
        <taxon>Bacillales</taxon>
        <taxon>Bacillaceae</taxon>
        <taxon>Thalassobacillus</taxon>
    </lineage>
</organism>
<evidence type="ECO:0000313" key="1">
    <source>
        <dbReference type="EMBL" id="SEA23921.1"/>
    </source>
</evidence>
<dbReference type="OrthoDB" id="2639611at2"/>